<sequence>MLFCCFALLWRQGKFTHIFHSQPYIFSSTQIRAGQED</sequence>
<name>A0A0E9THL2_ANGAN</name>
<reference evidence="1" key="1">
    <citation type="submission" date="2014-11" db="EMBL/GenBank/DDBJ databases">
        <authorList>
            <person name="Amaro Gonzalez C."/>
        </authorList>
    </citation>
    <scope>NUCLEOTIDE SEQUENCE</scope>
</reference>
<organism evidence="1">
    <name type="scientific">Anguilla anguilla</name>
    <name type="common">European freshwater eel</name>
    <name type="synonym">Muraena anguilla</name>
    <dbReference type="NCBI Taxonomy" id="7936"/>
    <lineage>
        <taxon>Eukaryota</taxon>
        <taxon>Metazoa</taxon>
        <taxon>Chordata</taxon>
        <taxon>Craniata</taxon>
        <taxon>Vertebrata</taxon>
        <taxon>Euteleostomi</taxon>
        <taxon>Actinopterygii</taxon>
        <taxon>Neopterygii</taxon>
        <taxon>Teleostei</taxon>
        <taxon>Anguilliformes</taxon>
        <taxon>Anguillidae</taxon>
        <taxon>Anguilla</taxon>
    </lineage>
</organism>
<protein>
    <submittedName>
        <fullName evidence="1">Uncharacterized protein</fullName>
    </submittedName>
</protein>
<reference evidence="1" key="2">
    <citation type="journal article" date="2015" name="Fish Shellfish Immunol.">
        <title>Early steps in the European eel (Anguilla anguilla)-Vibrio vulnificus interaction in the gills: Role of the RtxA13 toxin.</title>
        <authorList>
            <person name="Callol A."/>
            <person name="Pajuelo D."/>
            <person name="Ebbesson L."/>
            <person name="Teles M."/>
            <person name="MacKenzie S."/>
            <person name="Amaro C."/>
        </authorList>
    </citation>
    <scope>NUCLEOTIDE SEQUENCE</scope>
</reference>
<dbReference type="AlphaFoldDB" id="A0A0E9THL2"/>
<dbReference type="EMBL" id="GBXM01056359">
    <property type="protein sequence ID" value="JAH52218.1"/>
    <property type="molecule type" value="Transcribed_RNA"/>
</dbReference>
<evidence type="ECO:0000313" key="1">
    <source>
        <dbReference type="EMBL" id="JAH52218.1"/>
    </source>
</evidence>
<proteinExistence type="predicted"/>
<accession>A0A0E9THL2</accession>